<evidence type="ECO:0000313" key="2">
    <source>
        <dbReference type="Proteomes" id="UP000002668"/>
    </source>
</evidence>
<proteinExistence type="predicted"/>
<dbReference type="VEuPathDB" id="FungiDB:LEMA_P101410.1"/>
<organism evidence="2">
    <name type="scientific">Leptosphaeria maculans (strain JN3 / isolate v23.1.3 / race Av1-4-5-6-7-8)</name>
    <name type="common">Blackleg fungus</name>
    <name type="synonym">Phoma lingam</name>
    <dbReference type="NCBI Taxonomy" id="985895"/>
    <lineage>
        <taxon>Eukaryota</taxon>
        <taxon>Fungi</taxon>
        <taxon>Dikarya</taxon>
        <taxon>Ascomycota</taxon>
        <taxon>Pezizomycotina</taxon>
        <taxon>Dothideomycetes</taxon>
        <taxon>Pleosporomycetidae</taxon>
        <taxon>Pleosporales</taxon>
        <taxon>Pleosporineae</taxon>
        <taxon>Leptosphaeriaceae</taxon>
        <taxon>Plenodomus</taxon>
        <taxon>Plenodomus lingam/Leptosphaeria maculans species complex</taxon>
    </lineage>
</organism>
<evidence type="ECO:0000313" key="1">
    <source>
        <dbReference type="EMBL" id="CBX97010.1"/>
    </source>
</evidence>
<keyword evidence="2" id="KW-1185">Reference proteome</keyword>
<accession>E5A0F0</accession>
<gene>
    <name evidence="1" type="ORF">LEMA_P101410.1</name>
</gene>
<dbReference type="Proteomes" id="UP000002668">
    <property type="component" value="Genome"/>
</dbReference>
<name>E5A0F0_LEPMJ</name>
<dbReference type="HOGENOM" id="CLU_1627381_0_0_1"/>
<protein>
    <submittedName>
        <fullName evidence="1">Predicted protein</fullName>
    </submittedName>
</protein>
<dbReference type="InParanoid" id="E5A0F0"/>
<reference evidence="2" key="1">
    <citation type="journal article" date="2011" name="Nat. Commun.">
        <title>Effector diversification within compartments of the Leptosphaeria maculans genome affected by Repeat-Induced Point mutations.</title>
        <authorList>
            <person name="Rouxel T."/>
            <person name="Grandaubert J."/>
            <person name="Hane J.K."/>
            <person name="Hoede C."/>
            <person name="van de Wouw A.P."/>
            <person name="Couloux A."/>
            <person name="Dominguez V."/>
            <person name="Anthouard V."/>
            <person name="Bally P."/>
            <person name="Bourras S."/>
            <person name="Cozijnsen A.J."/>
            <person name="Ciuffetti L.M."/>
            <person name="Degrave A."/>
            <person name="Dilmaghani A."/>
            <person name="Duret L."/>
            <person name="Fudal I."/>
            <person name="Goodwin S.B."/>
            <person name="Gout L."/>
            <person name="Glaser N."/>
            <person name="Linglin J."/>
            <person name="Kema G.H.J."/>
            <person name="Lapalu N."/>
            <person name="Lawrence C.B."/>
            <person name="May K."/>
            <person name="Meyer M."/>
            <person name="Ollivier B."/>
            <person name="Poulain J."/>
            <person name="Schoch C.L."/>
            <person name="Simon A."/>
            <person name="Spatafora J.W."/>
            <person name="Stachowiak A."/>
            <person name="Turgeon B.G."/>
            <person name="Tyler B.M."/>
            <person name="Vincent D."/>
            <person name="Weissenbach J."/>
            <person name="Amselem J."/>
            <person name="Quesneville H."/>
            <person name="Oliver R.P."/>
            <person name="Wincker P."/>
            <person name="Balesdent M.-H."/>
            <person name="Howlett B.J."/>
        </authorList>
    </citation>
    <scope>NUCLEOTIDE SEQUENCE [LARGE SCALE GENOMIC DNA]</scope>
    <source>
        <strain evidence="2">JN3 / isolate v23.1.3 / race Av1-4-5-6-7-8</strain>
    </source>
</reference>
<dbReference type="EMBL" id="FP929130">
    <property type="protein sequence ID" value="CBX97010.1"/>
    <property type="molecule type" value="Genomic_DNA"/>
</dbReference>
<dbReference type="AlphaFoldDB" id="E5A0F0"/>
<sequence length="163" mass="17733">MPANKPLEPRAGVPIAPARQDADGLVIPWQTAGQVSAAGAVKRAVPVRAMSELPARDGEPQSRASGFDIFTTYIPTAEPRAQATQHTQHGPIQHGIPNEVCQGDGEELGQRLSFWMHYPPFKPCAAKGRADELGEPCENAVDHDFHPERLSMNEHSAIQWISI</sequence>